<dbReference type="OrthoDB" id="429955at2759"/>
<keyword evidence="5 7" id="KW-1133">Transmembrane helix</keyword>
<feature type="transmembrane region" description="Helical" evidence="7">
    <location>
        <begin position="81"/>
        <end position="100"/>
    </location>
</feature>
<dbReference type="InterPro" id="IPR052221">
    <property type="entry name" value="SLC35F_Transporter"/>
</dbReference>
<feature type="transmembrane region" description="Helical" evidence="7">
    <location>
        <begin position="205"/>
        <end position="222"/>
    </location>
</feature>
<comment type="similarity">
    <text evidence="2">Belongs to the SLC35F solute transporter family.</text>
</comment>
<sequence>MSKLVETVEFNENVNNAGVENATTTTPDPNPAKKRSLKNDYFSYLLSVDFIIILLLGQFLSLCITATIVTSGKLAENNANYPTTQTFLTYIALFIVYTPINIYKKGFKGYFNMLKTRWWKYLLLSFVDVEGNYFVVKAYTYTSLLSIMLLDAWATPCVVILLIVFLKVKFHWSQYLAVLICLGGIGIIIVADFQSGVDMHTANKPILGDIFCLISATCYALSNVGEEYFVRKRPLYEVVGQMGFFGTIISGIQLAIFERQELATGVWNGTIVGFILAYTIAMFCLYTGTPILFRLSNAAFFNLSLLTSDFYSLVFTVFLFHEKMYKLYPVAYVGTILGLTIYNIYPATQPKIEPKIDDDNEVKEKDIEANEN</sequence>
<gene>
    <name evidence="8" type="ORF">C1645_723450</name>
</gene>
<dbReference type="PANTHER" id="PTHR14233">
    <property type="entry name" value="DUF914-RELATED"/>
    <property type="match status" value="1"/>
</dbReference>
<dbReference type="InterPro" id="IPR009262">
    <property type="entry name" value="SLC35_F1/F2/F6"/>
</dbReference>
<dbReference type="PANTHER" id="PTHR14233:SF4">
    <property type="entry name" value="SOLUTE CARRIER FAMILY 35 MEMBER F2"/>
    <property type="match status" value="1"/>
</dbReference>
<comment type="caution">
    <text evidence="8">The sequence shown here is derived from an EMBL/GenBank/DDBJ whole genome shotgun (WGS) entry which is preliminary data.</text>
</comment>
<evidence type="ECO:0000256" key="4">
    <source>
        <dbReference type="ARBA" id="ARBA00022692"/>
    </source>
</evidence>
<evidence type="ECO:0000313" key="8">
    <source>
        <dbReference type="EMBL" id="RIA92410.1"/>
    </source>
</evidence>
<accession>A0A397T1R5</accession>
<keyword evidence="9" id="KW-1185">Reference proteome</keyword>
<dbReference type="GO" id="GO:0022857">
    <property type="term" value="F:transmembrane transporter activity"/>
    <property type="evidence" value="ECO:0007669"/>
    <property type="project" value="InterPro"/>
</dbReference>
<keyword evidence="4 7" id="KW-0812">Transmembrane</keyword>
<feature type="transmembrane region" description="Helical" evidence="7">
    <location>
        <begin position="175"/>
        <end position="193"/>
    </location>
</feature>
<evidence type="ECO:0000256" key="7">
    <source>
        <dbReference type="SAM" id="Phobius"/>
    </source>
</evidence>
<dbReference type="GO" id="GO:0016020">
    <property type="term" value="C:membrane"/>
    <property type="evidence" value="ECO:0007669"/>
    <property type="project" value="UniProtKB-SubCell"/>
</dbReference>
<reference evidence="8 9" key="1">
    <citation type="submission" date="2018-06" db="EMBL/GenBank/DDBJ databases">
        <title>Comparative genomics reveals the genomic features of Rhizophagus irregularis, R. cerebriforme, R. diaphanum and Gigaspora rosea, and their symbiotic lifestyle signature.</title>
        <authorList>
            <person name="Morin E."/>
            <person name="San Clemente H."/>
            <person name="Chen E.C.H."/>
            <person name="De La Providencia I."/>
            <person name="Hainaut M."/>
            <person name="Kuo A."/>
            <person name="Kohler A."/>
            <person name="Murat C."/>
            <person name="Tang N."/>
            <person name="Roy S."/>
            <person name="Loubradou J."/>
            <person name="Henrissat B."/>
            <person name="Grigoriev I.V."/>
            <person name="Corradi N."/>
            <person name="Roux C."/>
            <person name="Martin F.M."/>
        </authorList>
    </citation>
    <scope>NUCLEOTIDE SEQUENCE [LARGE SCALE GENOMIC DNA]</scope>
    <source>
        <strain evidence="8 9">DAOM 227022</strain>
    </source>
</reference>
<keyword evidence="3" id="KW-0813">Transport</keyword>
<feature type="transmembrane region" description="Helical" evidence="7">
    <location>
        <begin position="147"/>
        <end position="168"/>
    </location>
</feature>
<comment type="subcellular location">
    <subcellularLocation>
        <location evidence="1">Membrane</location>
        <topology evidence="1">Multi-pass membrane protein</topology>
    </subcellularLocation>
</comment>
<evidence type="ECO:0000256" key="2">
    <source>
        <dbReference type="ARBA" id="ARBA00007863"/>
    </source>
</evidence>
<feature type="transmembrane region" description="Helical" evidence="7">
    <location>
        <begin position="234"/>
        <end position="257"/>
    </location>
</feature>
<proteinExistence type="inferred from homology"/>
<dbReference type="Proteomes" id="UP000265703">
    <property type="component" value="Unassembled WGS sequence"/>
</dbReference>
<evidence type="ECO:0000256" key="1">
    <source>
        <dbReference type="ARBA" id="ARBA00004141"/>
    </source>
</evidence>
<name>A0A397T1R5_9GLOM</name>
<dbReference type="EMBL" id="QKYT01000127">
    <property type="protein sequence ID" value="RIA92410.1"/>
    <property type="molecule type" value="Genomic_DNA"/>
</dbReference>
<dbReference type="InterPro" id="IPR037185">
    <property type="entry name" value="EmrE-like"/>
</dbReference>
<dbReference type="STRING" id="658196.A0A397T1R5"/>
<feature type="transmembrane region" description="Helical" evidence="7">
    <location>
        <begin position="327"/>
        <end position="345"/>
    </location>
</feature>
<dbReference type="SUPFAM" id="SSF103481">
    <property type="entry name" value="Multidrug resistance efflux transporter EmrE"/>
    <property type="match status" value="1"/>
</dbReference>
<evidence type="ECO:0000256" key="6">
    <source>
        <dbReference type="ARBA" id="ARBA00023136"/>
    </source>
</evidence>
<feature type="transmembrane region" description="Helical" evidence="7">
    <location>
        <begin position="41"/>
        <end position="69"/>
    </location>
</feature>
<feature type="transmembrane region" description="Helical" evidence="7">
    <location>
        <begin position="269"/>
        <end position="288"/>
    </location>
</feature>
<dbReference type="AlphaFoldDB" id="A0A397T1R5"/>
<protein>
    <submittedName>
        <fullName evidence="8">DUF914-domain-containing protein</fullName>
    </submittedName>
</protein>
<evidence type="ECO:0000256" key="3">
    <source>
        <dbReference type="ARBA" id="ARBA00022448"/>
    </source>
</evidence>
<dbReference type="Pfam" id="PF06027">
    <property type="entry name" value="SLC35F"/>
    <property type="match status" value="1"/>
</dbReference>
<feature type="transmembrane region" description="Helical" evidence="7">
    <location>
        <begin position="300"/>
        <end position="321"/>
    </location>
</feature>
<evidence type="ECO:0000313" key="9">
    <source>
        <dbReference type="Proteomes" id="UP000265703"/>
    </source>
</evidence>
<keyword evidence="6 7" id="KW-0472">Membrane</keyword>
<organism evidence="8 9">
    <name type="scientific">Glomus cerebriforme</name>
    <dbReference type="NCBI Taxonomy" id="658196"/>
    <lineage>
        <taxon>Eukaryota</taxon>
        <taxon>Fungi</taxon>
        <taxon>Fungi incertae sedis</taxon>
        <taxon>Mucoromycota</taxon>
        <taxon>Glomeromycotina</taxon>
        <taxon>Glomeromycetes</taxon>
        <taxon>Glomerales</taxon>
        <taxon>Glomeraceae</taxon>
        <taxon>Glomus</taxon>
    </lineage>
</organism>
<evidence type="ECO:0000256" key="5">
    <source>
        <dbReference type="ARBA" id="ARBA00022989"/>
    </source>
</evidence>